<keyword evidence="3" id="KW-1185">Reference proteome</keyword>
<protein>
    <recommendedName>
        <fullName evidence="4">Reverse transcriptase domain-containing protein</fullName>
    </recommendedName>
</protein>
<dbReference type="Gene3D" id="3.30.70.270">
    <property type="match status" value="1"/>
</dbReference>
<name>R7UZR8_CAPTE</name>
<dbReference type="HOGENOM" id="CLU_1195828_0_0_1"/>
<dbReference type="EMBL" id="KB296474">
    <property type="protein sequence ID" value="ELU11742.1"/>
    <property type="molecule type" value="Genomic_DNA"/>
</dbReference>
<proteinExistence type="predicted"/>
<reference evidence="1 3" key="2">
    <citation type="journal article" date="2013" name="Nature">
        <title>Insights into bilaterian evolution from three spiralian genomes.</title>
        <authorList>
            <person name="Simakov O."/>
            <person name="Marletaz F."/>
            <person name="Cho S.J."/>
            <person name="Edsinger-Gonzales E."/>
            <person name="Havlak P."/>
            <person name="Hellsten U."/>
            <person name="Kuo D.H."/>
            <person name="Larsson T."/>
            <person name="Lv J."/>
            <person name="Arendt D."/>
            <person name="Savage R."/>
            <person name="Osoegawa K."/>
            <person name="de Jong P."/>
            <person name="Grimwood J."/>
            <person name="Chapman J.A."/>
            <person name="Shapiro H."/>
            <person name="Aerts A."/>
            <person name="Otillar R.P."/>
            <person name="Terry A.Y."/>
            <person name="Boore J.L."/>
            <person name="Grigoriev I.V."/>
            <person name="Lindberg D.R."/>
            <person name="Seaver E.C."/>
            <person name="Weisblat D.A."/>
            <person name="Putnam N.H."/>
            <person name="Rokhsar D.S."/>
        </authorList>
    </citation>
    <scope>NUCLEOTIDE SEQUENCE</scope>
    <source>
        <strain evidence="1 3">I ESC-2004</strain>
    </source>
</reference>
<organism evidence="1">
    <name type="scientific">Capitella teleta</name>
    <name type="common">Polychaete worm</name>
    <dbReference type="NCBI Taxonomy" id="283909"/>
    <lineage>
        <taxon>Eukaryota</taxon>
        <taxon>Metazoa</taxon>
        <taxon>Spiralia</taxon>
        <taxon>Lophotrochozoa</taxon>
        <taxon>Annelida</taxon>
        <taxon>Polychaeta</taxon>
        <taxon>Sedentaria</taxon>
        <taxon>Scolecida</taxon>
        <taxon>Capitellidae</taxon>
        <taxon>Capitella</taxon>
    </lineage>
</organism>
<evidence type="ECO:0000313" key="2">
    <source>
        <dbReference type="EnsemblMetazoa" id="CapteP198614"/>
    </source>
</evidence>
<dbReference type="EMBL" id="AMQN01005656">
    <property type="status" value="NOT_ANNOTATED_CDS"/>
    <property type="molecule type" value="Genomic_DNA"/>
</dbReference>
<evidence type="ECO:0008006" key="4">
    <source>
        <dbReference type="Google" id="ProtNLM"/>
    </source>
</evidence>
<gene>
    <name evidence="1" type="ORF">CAPTEDRAFT_198614</name>
</gene>
<reference evidence="2" key="3">
    <citation type="submission" date="2015-06" db="UniProtKB">
        <authorList>
            <consortium name="EnsemblMetazoa"/>
        </authorList>
    </citation>
    <scope>IDENTIFICATION</scope>
</reference>
<sequence>MILDNDTLQKNGCVIDYVDGVIRVDDEKEVPLCLDSNSLMKQFAQARWRCRQKVFVTLISTLSSETNWATASKDKDTHHADVQKILNTIHDAGLTLKLKKCFFLQRTSGTAWLHCVCEWDFSQEDKPLVYSVAPAIMLHQARLRLWNIQDLSGSFQKAMGCHRARGKDVLRLHQPCGDCISLDFAPIHRAHRAWPWLPSRIPRIYKGSSSASLQSLIRVSSTFLLDLMLNKH</sequence>
<reference evidence="3" key="1">
    <citation type="submission" date="2012-12" db="EMBL/GenBank/DDBJ databases">
        <authorList>
            <person name="Hellsten U."/>
            <person name="Grimwood J."/>
            <person name="Chapman J.A."/>
            <person name="Shapiro H."/>
            <person name="Aerts A."/>
            <person name="Otillar R.P."/>
            <person name="Terry A.Y."/>
            <person name="Boore J.L."/>
            <person name="Simakov O."/>
            <person name="Marletaz F."/>
            <person name="Cho S.-J."/>
            <person name="Edsinger-Gonzales E."/>
            <person name="Havlak P."/>
            <person name="Kuo D.-H."/>
            <person name="Larsson T."/>
            <person name="Lv J."/>
            <person name="Arendt D."/>
            <person name="Savage R."/>
            <person name="Osoegawa K."/>
            <person name="de Jong P."/>
            <person name="Lindberg D.R."/>
            <person name="Seaver E.C."/>
            <person name="Weisblat D.A."/>
            <person name="Putnam N.H."/>
            <person name="Grigoriev I.V."/>
            <person name="Rokhsar D.S."/>
        </authorList>
    </citation>
    <scope>NUCLEOTIDE SEQUENCE</scope>
    <source>
        <strain evidence="3">I ESC-2004</strain>
    </source>
</reference>
<accession>R7UZR8</accession>
<dbReference type="InterPro" id="IPR043128">
    <property type="entry name" value="Rev_trsase/Diguanyl_cyclase"/>
</dbReference>
<dbReference type="AlphaFoldDB" id="R7UZR8"/>
<evidence type="ECO:0000313" key="3">
    <source>
        <dbReference type="Proteomes" id="UP000014760"/>
    </source>
</evidence>
<dbReference type="EMBL" id="AMQN01005655">
    <property type="status" value="NOT_ANNOTATED_CDS"/>
    <property type="molecule type" value="Genomic_DNA"/>
</dbReference>
<dbReference type="EnsemblMetazoa" id="CapteT198614">
    <property type="protein sequence ID" value="CapteP198614"/>
    <property type="gene ID" value="CapteG198614"/>
</dbReference>
<dbReference type="Proteomes" id="UP000014760">
    <property type="component" value="Unassembled WGS sequence"/>
</dbReference>
<evidence type="ECO:0000313" key="1">
    <source>
        <dbReference type="EMBL" id="ELU11742.1"/>
    </source>
</evidence>